<dbReference type="SMART" id="SM00353">
    <property type="entry name" value="HLH"/>
    <property type="match status" value="1"/>
</dbReference>
<feature type="compositionally biased region" description="Low complexity" evidence="1">
    <location>
        <begin position="45"/>
        <end position="55"/>
    </location>
</feature>
<gene>
    <name evidence="3" type="ORF">F503_03391</name>
</gene>
<dbReference type="SUPFAM" id="SSF47459">
    <property type="entry name" value="HLH, helix-loop-helix DNA-binding domain"/>
    <property type="match status" value="1"/>
</dbReference>
<protein>
    <submittedName>
        <fullName evidence="3">Sterol regulatory element binding protein sre1</fullName>
    </submittedName>
</protein>
<dbReference type="EMBL" id="KE148152">
    <property type="protein sequence ID" value="EPE06964.1"/>
    <property type="molecule type" value="Genomic_DNA"/>
</dbReference>
<feature type="compositionally biased region" description="Low complexity" evidence="1">
    <location>
        <begin position="281"/>
        <end position="309"/>
    </location>
</feature>
<dbReference type="PANTHER" id="PTHR47336">
    <property type="entry name" value="TRANSCRIPTION FACTOR HMS1-RELATED"/>
    <property type="match status" value="1"/>
</dbReference>
<reference evidence="3 4" key="1">
    <citation type="journal article" date="2013" name="BMC Genomics">
        <title>The genome and transcriptome of the pine saprophyte Ophiostoma piceae, and a comparison with the bark beetle-associated pine pathogen Grosmannia clavigera.</title>
        <authorList>
            <person name="Haridas S."/>
            <person name="Wang Y."/>
            <person name="Lim L."/>
            <person name="Massoumi Alamouti S."/>
            <person name="Jackman S."/>
            <person name="Docking R."/>
            <person name="Robertson G."/>
            <person name="Birol I."/>
            <person name="Bohlmann J."/>
            <person name="Breuil C."/>
        </authorList>
    </citation>
    <scope>NUCLEOTIDE SEQUENCE [LARGE SCALE GENOMIC DNA]</scope>
    <source>
        <strain evidence="3 4">UAMH 11346</strain>
    </source>
</reference>
<feature type="region of interest" description="Disordered" evidence="1">
    <location>
        <begin position="221"/>
        <end position="324"/>
    </location>
</feature>
<dbReference type="InterPro" id="IPR036638">
    <property type="entry name" value="HLH_DNA-bd_sf"/>
</dbReference>
<dbReference type="Proteomes" id="UP000016923">
    <property type="component" value="Unassembled WGS sequence"/>
</dbReference>
<dbReference type="InterPro" id="IPR011598">
    <property type="entry name" value="bHLH_dom"/>
</dbReference>
<proteinExistence type="predicted"/>
<feature type="region of interest" description="Disordered" evidence="1">
    <location>
        <begin position="45"/>
        <end position="71"/>
    </location>
</feature>
<evidence type="ECO:0000256" key="1">
    <source>
        <dbReference type="SAM" id="MobiDB-lite"/>
    </source>
</evidence>
<dbReference type="VEuPathDB" id="FungiDB:F503_03391"/>
<evidence type="ECO:0000313" key="4">
    <source>
        <dbReference type="Proteomes" id="UP000016923"/>
    </source>
</evidence>
<evidence type="ECO:0000313" key="3">
    <source>
        <dbReference type="EMBL" id="EPE06964.1"/>
    </source>
</evidence>
<dbReference type="PANTHER" id="PTHR47336:SF2">
    <property type="entry name" value="TRANSCRIPTION FACTOR HMS1-RELATED"/>
    <property type="match status" value="1"/>
</dbReference>
<dbReference type="OrthoDB" id="2133190at2759"/>
<dbReference type="eggNOG" id="KOG2588">
    <property type="taxonomic scope" value="Eukaryota"/>
</dbReference>
<feature type="domain" description="BHLH" evidence="2">
    <location>
        <begin position="314"/>
        <end position="399"/>
    </location>
</feature>
<dbReference type="Pfam" id="PF00010">
    <property type="entry name" value="HLH"/>
    <property type="match status" value="1"/>
</dbReference>
<dbReference type="GO" id="GO:0046983">
    <property type="term" value="F:protein dimerization activity"/>
    <property type="evidence" value="ECO:0007669"/>
    <property type="project" value="InterPro"/>
</dbReference>
<dbReference type="AlphaFoldDB" id="S3C093"/>
<organism evidence="3 4">
    <name type="scientific">Ophiostoma piceae (strain UAMH 11346)</name>
    <name type="common">Sap stain fungus</name>
    <dbReference type="NCBI Taxonomy" id="1262450"/>
    <lineage>
        <taxon>Eukaryota</taxon>
        <taxon>Fungi</taxon>
        <taxon>Dikarya</taxon>
        <taxon>Ascomycota</taxon>
        <taxon>Pezizomycotina</taxon>
        <taxon>Sordariomycetes</taxon>
        <taxon>Sordariomycetidae</taxon>
        <taxon>Ophiostomatales</taxon>
        <taxon>Ophiostomataceae</taxon>
        <taxon>Ophiostoma</taxon>
    </lineage>
</organism>
<dbReference type="STRING" id="1262450.S3C093"/>
<dbReference type="Gene3D" id="4.10.280.10">
    <property type="entry name" value="Helix-loop-helix DNA-binding domain"/>
    <property type="match status" value="1"/>
</dbReference>
<name>S3C093_OPHP1</name>
<dbReference type="PROSITE" id="PS50888">
    <property type="entry name" value="BHLH"/>
    <property type="match status" value="1"/>
</dbReference>
<feature type="compositionally biased region" description="Low complexity" evidence="1">
    <location>
        <begin position="260"/>
        <end position="274"/>
    </location>
</feature>
<keyword evidence="4" id="KW-1185">Reference proteome</keyword>
<evidence type="ECO:0000259" key="2">
    <source>
        <dbReference type="PROSITE" id="PS50888"/>
    </source>
</evidence>
<dbReference type="InterPro" id="IPR052099">
    <property type="entry name" value="Regulatory_TF_Diverse"/>
</dbReference>
<dbReference type="CDD" id="cd11399">
    <property type="entry name" value="bHLHzip_scHMS1_like"/>
    <property type="match status" value="1"/>
</dbReference>
<accession>S3C093</accession>
<dbReference type="HOGENOM" id="CLU_053009_0_0_1"/>
<sequence length="426" mass="46910">MDANQTIFLPSSQPSLYALSMQQMQQAQQQVQQQQVAAAVAQRLVQQQQQLQQQRSRPDNPKLQTSQQKQAQDIFNTSPSAAALNDFTLGQAAFSGSNYFSDIEYSPLTPKSSEPSFSPAEFAADSDLDSWPNIPLPDTTDVNDDFGYFTKTESATSPVFFNSATSNSSAFPMHGRSLFETSAINPLQLSKDGSFGADLAMNQQPQQPQQLKQEIMDEEFGLFGNSPNMSSPIQQQQQQQPPMDTVTIPRDSRGAVRKPSSSSRSRIASDASSNSRKRKTSSIASSPESSATPQSPPTAAASSSKQTTPHGQSRKKTAHNVIEKRYRTNLNDKILALRDAVPSLRITKDRKCKTAMPFSDEDDGYDNGEATEELGGLLPAHKLNKATILGKATEYICHLEKQNDYLERYIVSLECTLRGLQEQGRQ</sequence>
<feature type="compositionally biased region" description="Polar residues" evidence="1">
    <location>
        <begin position="62"/>
        <end position="71"/>
    </location>
</feature>